<dbReference type="PANTHER" id="PTHR46796">
    <property type="entry name" value="HTH-TYPE TRANSCRIPTIONAL ACTIVATOR RHAS-RELATED"/>
    <property type="match status" value="1"/>
</dbReference>
<name>A0A3N2RPG9_LYSEN</name>
<evidence type="ECO:0000256" key="2">
    <source>
        <dbReference type="ARBA" id="ARBA00023125"/>
    </source>
</evidence>
<dbReference type="SUPFAM" id="SSF51215">
    <property type="entry name" value="Regulatory protein AraC"/>
    <property type="match status" value="1"/>
</dbReference>
<keyword evidence="1" id="KW-0805">Transcription regulation</keyword>
<dbReference type="GO" id="GO:0043565">
    <property type="term" value="F:sequence-specific DNA binding"/>
    <property type="evidence" value="ECO:0007669"/>
    <property type="project" value="InterPro"/>
</dbReference>
<evidence type="ECO:0000256" key="3">
    <source>
        <dbReference type="ARBA" id="ARBA00023163"/>
    </source>
</evidence>
<dbReference type="InterPro" id="IPR014710">
    <property type="entry name" value="RmlC-like_jellyroll"/>
</dbReference>
<dbReference type="Gene3D" id="1.10.10.60">
    <property type="entry name" value="Homeodomain-like"/>
    <property type="match status" value="2"/>
</dbReference>
<dbReference type="PROSITE" id="PS01124">
    <property type="entry name" value="HTH_ARAC_FAMILY_2"/>
    <property type="match status" value="1"/>
</dbReference>
<dbReference type="GO" id="GO:0003700">
    <property type="term" value="F:DNA-binding transcription factor activity"/>
    <property type="evidence" value="ECO:0007669"/>
    <property type="project" value="InterPro"/>
</dbReference>
<dbReference type="Gene3D" id="2.60.120.10">
    <property type="entry name" value="Jelly Rolls"/>
    <property type="match status" value="1"/>
</dbReference>
<evidence type="ECO:0000313" key="6">
    <source>
        <dbReference type="Proteomes" id="UP000275910"/>
    </source>
</evidence>
<accession>A0A3N2RPG9</accession>
<sequence length="258" mass="28177">MRAASAPQPTWMQSIRCKAYAPASALPAHRHDEPSLCLVVSGRYEETQRGRAVAHGPGHLLYCAAGEPHSQRFAGEGARKLLLRPAPAALEFLQARGALEPGRHVAAPRLAALARELAAELDARDDCAAMVVEGLVLELLGLFGRGGEERGRAAWLQRVRDYLHEHQAGELALEGVAREVGRHPTHVAREFKRAFGVSVGGYLREIRVQRAERLLDGERASLAQIAIACGFCDQAHMSRVFRALRGTTPAARRRARRA</sequence>
<organism evidence="5 6">
    <name type="scientific">Lysobacter enzymogenes</name>
    <dbReference type="NCBI Taxonomy" id="69"/>
    <lineage>
        <taxon>Bacteria</taxon>
        <taxon>Pseudomonadati</taxon>
        <taxon>Pseudomonadota</taxon>
        <taxon>Gammaproteobacteria</taxon>
        <taxon>Lysobacterales</taxon>
        <taxon>Lysobacteraceae</taxon>
        <taxon>Lysobacter</taxon>
    </lineage>
</organism>
<keyword evidence="3" id="KW-0804">Transcription</keyword>
<proteinExistence type="predicted"/>
<evidence type="ECO:0000256" key="1">
    <source>
        <dbReference type="ARBA" id="ARBA00023015"/>
    </source>
</evidence>
<dbReference type="InterPro" id="IPR050204">
    <property type="entry name" value="AraC_XylS_family_regulators"/>
</dbReference>
<dbReference type="SMART" id="SM00342">
    <property type="entry name" value="HTH_ARAC"/>
    <property type="match status" value="1"/>
</dbReference>
<evidence type="ECO:0000313" key="5">
    <source>
        <dbReference type="EMBL" id="ROU09299.1"/>
    </source>
</evidence>
<feature type="domain" description="HTH araC/xylS-type" evidence="4">
    <location>
        <begin position="157"/>
        <end position="255"/>
    </location>
</feature>
<dbReference type="AlphaFoldDB" id="A0A3N2RPG9"/>
<dbReference type="SUPFAM" id="SSF46689">
    <property type="entry name" value="Homeodomain-like"/>
    <property type="match status" value="2"/>
</dbReference>
<keyword evidence="2" id="KW-0238">DNA-binding</keyword>
<dbReference type="EMBL" id="RCTY01000001">
    <property type="protein sequence ID" value="ROU09299.1"/>
    <property type="molecule type" value="Genomic_DNA"/>
</dbReference>
<dbReference type="Proteomes" id="UP000275910">
    <property type="component" value="Unassembled WGS sequence"/>
</dbReference>
<dbReference type="InterPro" id="IPR009057">
    <property type="entry name" value="Homeodomain-like_sf"/>
</dbReference>
<dbReference type="InterPro" id="IPR003313">
    <property type="entry name" value="AraC-bd"/>
</dbReference>
<dbReference type="InterPro" id="IPR018060">
    <property type="entry name" value="HTH_AraC"/>
</dbReference>
<evidence type="ECO:0000259" key="4">
    <source>
        <dbReference type="PROSITE" id="PS01124"/>
    </source>
</evidence>
<comment type="caution">
    <text evidence="5">The sequence shown here is derived from an EMBL/GenBank/DDBJ whole genome shotgun (WGS) entry which is preliminary data.</text>
</comment>
<dbReference type="InterPro" id="IPR037923">
    <property type="entry name" value="HTH-like"/>
</dbReference>
<reference evidence="5 6" key="1">
    <citation type="submission" date="2018-10" db="EMBL/GenBank/DDBJ databases">
        <title>The genome of Lysobacter enzymogenes OH11.</title>
        <authorList>
            <person name="Liu F."/>
            <person name="Zhao Y."/>
            <person name="Qian G."/>
            <person name="Chen Y."/>
            <person name="Xu H."/>
        </authorList>
    </citation>
    <scope>NUCLEOTIDE SEQUENCE [LARGE SCALE GENOMIC DNA]</scope>
    <source>
        <strain evidence="5 6">OH11</strain>
    </source>
</reference>
<dbReference type="Pfam" id="PF02311">
    <property type="entry name" value="AraC_binding"/>
    <property type="match status" value="1"/>
</dbReference>
<gene>
    <name evidence="5" type="ORF">D9T17_00245</name>
</gene>
<protein>
    <submittedName>
        <fullName evidence="5">AraC family transcriptional regulator</fullName>
    </submittedName>
</protein>
<dbReference type="Pfam" id="PF12833">
    <property type="entry name" value="HTH_18"/>
    <property type="match status" value="1"/>
</dbReference>